<name>E1YBC1_9BACT</name>
<evidence type="ECO:0000313" key="1">
    <source>
        <dbReference type="EMBL" id="CBX27798.1"/>
    </source>
</evidence>
<dbReference type="AlphaFoldDB" id="E1YBC1"/>
<proteinExistence type="predicted"/>
<gene>
    <name evidence="1" type="ORF">N47_C18560</name>
</gene>
<protein>
    <recommendedName>
        <fullName evidence="2">YkgJ family cysteine cluster protein</fullName>
    </recommendedName>
</protein>
<evidence type="ECO:0008006" key="2">
    <source>
        <dbReference type="Google" id="ProtNLM"/>
    </source>
</evidence>
<organism evidence="1">
    <name type="scientific">uncultured Desulfobacterium sp</name>
    <dbReference type="NCBI Taxonomy" id="201089"/>
    <lineage>
        <taxon>Bacteria</taxon>
        <taxon>Pseudomonadati</taxon>
        <taxon>Thermodesulfobacteriota</taxon>
        <taxon>Desulfobacteria</taxon>
        <taxon>Desulfobacterales</taxon>
        <taxon>Desulfobacteriaceae</taxon>
        <taxon>Desulfobacterium</taxon>
        <taxon>environmental samples</taxon>
    </lineage>
</organism>
<reference evidence="1" key="1">
    <citation type="journal article" date="2011" name="Environ. Microbiol.">
        <title>Genomic insights into the metabolic potential of the polycyclic aromatic hydrocarbon degrading sulfate-reducing Deltaproteobacterium N47.</title>
        <authorList>
            <person name="Bergmann F."/>
            <person name="Selesi D."/>
            <person name="Weinmaier T."/>
            <person name="Tischler P."/>
            <person name="Rattei T."/>
            <person name="Meckenstock R.U."/>
        </authorList>
    </citation>
    <scope>NUCLEOTIDE SEQUENCE</scope>
</reference>
<accession>E1YBC1</accession>
<dbReference type="EMBL" id="FR695867">
    <property type="protein sequence ID" value="CBX27798.1"/>
    <property type="molecule type" value="Genomic_DNA"/>
</dbReference>
<sequence length="226" mass="25810">MNLNSKLLAFDKIFEIYKDFTDDINTACKKYCSICCTKDVIMTSVEGYKIIRHIISEDKTHLFEKIKASSALQRFKPEITINGLADLSMEEDDLPEEIKTPIGRCPLLVNNACSVYPDRPFACRCFISTENCEKNECAIIDDYVLTINNIFLQVIEHVDQDGFTGNLTDILLFLESAQNRENLLAGKCVNRPSCLINNRPLKILMIPPEHRDRVQPLLKALKDITY</sequence>